<dbReference type="SUPFAM" id="SSF103511">
    <property type="entry name" value="Chlorophyll a-b binding protein"/>
    <property type="match status" value="1"/>
</dbReference>
<protein>
    <submittedName>
        <fullName evidence="2">Ycf17</fullName>
    </submittedName>
</protein>
<dbReference type="EMBL" id="JQ408795">
    <property type="protein sequence ID" value="AFC40023.1"/>
    <property type="molecule type" value="Genomic_DNA"/>
</dbReference>
<evidence type="ECO:0000256" key="1">
    <source>
        <dbReference type="SAM" id="Phobius"/>
    </source>
</evidence>
<keyword evidence="1" id="KW-0812">Transmembrane</keyword>
<feature type="transmembrane region" description="Helical" evidence="1">
    <location>
        <begin position="21"/>
        <end position="44"/>
    </location>
</feature>
<dbReference type="Gene3D" id="1.10.3460.10">
    <property type="entry name" value="Chlorophyll a/b binding protein domain"/>
    <property type="match status" value="1"/>
</dbReference>
<name>J7F6A3_PORUM</name>
<evidence type="ECO:0000313" key="4">
    <source>
        <dbReference type="Proteomes" id="UP000218209"/>
    </source>
</evidence>
<keyword evidence="1" id="KW-0472">Membrane</keyword>
<keyword evidence="4" id="KW-1185">Reference proteome</keyword>
<gene>
    <name evidence="2" type="primary">ycf17</name>
</gene>
<dbReference type="AlphaFoldDB" id="J7F6A3"/>
<geneLocation type="plastid" evidence="2"/>
<proteinExistence type="predicted"/>
<sequence length="48" mass="5486">MKKNLWFWGFTDSAETWNGRLAMIGFITVVFIELVTSKGLLYLAGLMD</sequence>
<dbReference type="GeneID" id="33873652"/>
<dbReference type="OrthoDB" id="5633at2759"/>
<dbReference type="Proteomes" id="UP000218209">
    <property type="component" value="Chloroplast Pltd"/>
</dbReference>
<reference evidence="2" key="1">
    <citation type="journal article" date="2012" name="Mol. Phylogenet. Evol.">
        <title>Relative rates of evolution among the three genetic compartments of the red alga Porphyra differ from those of green plants and do not correlate with genome architecture.</title>
        <authorList>
            <person name="Smith D.R."/>
            <person name="Hua J."/>
            <person name="Lee R.W."/>
            <person name="Keeling P.J."/>
        </authorList>
    </citation>
    <scope>NUCLEOTIDE SEQUENCE</scope>
</reference>
<dbReference type="EMBL" id="MF385003">
    <property type="protein sequence ID" value="ASN78827.1"/>
    <property type="molecule type" value="Genomic_DNA"/>
</dbReference>
<reference evidence="3 4" key="2">
    <citation type="journal article" date="2017" name="Proc. Natl. Acad. Sci. U.S.A.">
        <title>Insights into the red algae and eukaryotic evolution from the genome of Porphyra umbilicalis (Bangiophyceae, Rhodophyta).</title>
        <authorList>
            <person name="Brawley S.H."/>
            <person name="Blouin N.A."/>
            <person name="Ficko-Blean E."/>
            <person name="Wheeler G.L."/>
            <person name="Lohr M."/>
            <person name="Goodson H.V."/>
            <person name="Jenkins J.W."/>
            <person name="Blaby-Haas C.E."/>
            <person name="Helliwell K.E."/>
            <person name="Chan C.X."/>
            <person name="Marriage T.N."/>
            <person name="Bhattacharya D."/>
            <person name="Klein A.S."/>
            <person name="Badis Y."/>
            <person name="Brodie J."/>
            <person name="Cao Y."/>
            <person name="Collen J."/>
            <person name="Dittami S.M."/>
            <person name="Gachon C.M.M."/>
            <person name="Green B.R."/>
            <person name="Karpowicz S.J."/>
            <person name="Kim J.W."/>
            <person name="Kudahl U.J."/>
            <person name="Lin S."/>
            <person name="Michel G."/>
            <person name="Mittag M."/>
            <person name="Olson B.J.S.C."/>
            <person name="Pangilinan J.L."/>
            <person name="Peng Y."/>
            <person name="Qiu H."/>
            <person name="Shu S."/>
            <person name="Singer J.T."/>
            <person name="Smith A.G."/>
            <person name="Sprecher B.N."/>
            <person name="Wagner V."/>
            <person name="Wang W."/>
            <person name="Wang Z.Y."/>
            <person name="Yan J."/>
            <person name="Yarish C."/>
            <person name="Zauner-Riek S."/>
            <person name="Zhuang Y."/>
            <person name="Zou Y."/>
            <person name="Lindquist E.A."/>
            <person name="Grimwood J."/>
            <person name="Barry K.W."/>
            <person name="Rokhsar D.S."/>
            <person name="Schmutz J."/>
            <person name="Stiller J.W."/>
            <person name="Grossman A.R."/>
            <person name="Prochnik S.E."/>
        </authorList>
    </citation>
    <scope>NUCLEOTIDE SEQUENCE [LARGE SCALE GENOMIC DNA]</scope>
</reference>
<accession>J7F6A3</accession>
<keyword evidence="2" id="KW-0934">Plastid</keyword>
<keyword evidence="3" id="KW-0150">Chloroplast</keyword>
<organism evidence="2">
    <name type="scientific">Porphyra umbilicalis</name>
    <name type="common">Purple laver</name>
    <name type="synonym">Red alga</name>
    <dbReference type="NCBI Taxonomy" id="2786"/>
    <lineage>
        <taxon>Eukaryota</taxon>
        <taxon>Rhodophyta</taxon>
        <taxon>Bangiophyceae</taxon>
        <taxon>Bangiales</taxon>
        <taxon>Bangiaceae</taxon>
        <taxon>Porphyra</taxon>
    </lineage>
</organism>
<keyword evidence="1" id="KW-1133">Transmembrane helix</keyword>
<dbReference type="RefSeq" id="YP_009413366.1">
    <property type="nucleotide sequence ID" value="NC_035573.1"/>
</dbReference>
<evidence type="ECO:0000313" key="2">
    <source>
        <dbReference type="EMBL" id="AFC40023.1"/>
    </source>
</evidence>
<evidence type="ECO:0000313" key="3">
    <source>
        <dbReference type="EMBL" id="ASN78827.1"/>
    </source>
</evidence>